<dbReference type="EMBL" id="GGEC01070935">
    <property type="protein sequence ID" value="MBX51419.1"/>
    <property type="molecule type" value="Transcribed_RNA"/>
</dbReference>
<name>A0A2P2P9M4_RHIMU</name>
<proteinExistence type="predicted"/>
<evidence type="ECO:0000313" key="1">
    <source>
        <dbReference type="EMBL" id="MBX51419.1"/>
    </source>
</evidence>
<protein>
    <submittedName>
        <fullName evidence="1">Uncharacterized protein</fullName>
    </submittedName>
</protein>
<sequence>MLFGILRGETLEWAGLLCE</sequence>
<organism evidence="1">
    <name type="scientific">Rhizophora mucronata</name>
    <name type="common">Asiatic mangrove</name>
    <dbReference type="NCBI Taxonomy" id="61149"/>
    <lineage>
        <taxon>Eukaryota</taxon>
        <taxon>Viridiplantae</taxon>
        <taxon>Streptophyta</taxon>
        <taxon>Embryophyta</taxon>
        <taxon>Tracheophyta</taxon>
        <taxon>Spermatophyta</taxon>
        <taxon>Magnoliopsida</taxon>
        <taxon>eudicotyledons</taxon>
        <taxon>Gunneridae</taxon>
        <taxon>Pentapetalae</taxon>
        <taxon>rosids</taxon>
        <taxon>fabids</taxon>
        <taxon>Malpighiales</taxon>
        <taxon>Rhizophoraceae</taxon>
        <taxon>Rhizophora</taxon>
    </lineage>
</organism>
<reference evidence="1" key="1">
    <citation type="submission" date="2018-02" db="EMBL/GenBank/DDBJ databases">
        <title>Rhizophora mucronata_Transcriptome.</title>
        <authorList>
            <person name="Meera S.P."/>
            <person name="Sreeshan A."/>
            <person name="Augustine A."/>
        </authorList>
    </citation>
    <scope>NUCLEOTIDE SEQUENCE</scope>
    <source>
        <tissue evidence="1">Leaf</tissue>
    </source>
</reference>
<accession>A0A2P2P9M4</accession>
<dbReference type="AlphaFoldDB" id="A0A2P2P9M4"/>